<evidence type="ECO:0000256" key="3">
    <source>
        <dbReference type="ARBA" id="ARBA00022695"/>
    </source>
</evidence>
<reference evidence="4" key="2">
    <citation type="submission" date="2023-01" db="EMBL/GenBank/DDBJ databases">
        <authorList>
            <person name="Ardon Espinal R.B."/>
            <person name="Ferreira Santana S."/>
            <person name="Castro Santos V."/>
            <person name="Ramos Lizardo G.N."/>
            <person name="Santana Silva R.J."/>
            <person name="Correa R.X."/>
            <person name="Loguercio L.L."/>
            <person name="Goes-Neto A."/>
            <person name="Pirovani C.P."/>
            <person name="Fonseca P.L.C."/>
            <person name="Aguiar E.R.G.R."/>
        </authorList>
    </citation>
    <scope>NUCLEOTIDE SEQUENCE</scope>
</reference>
<dbReference type="Pfam" id="PF05919">
    <property type="entry name" value="Mitovir_RNA_pol"/>
    <property type="match status" value="1"/>
</dbReference>
<keyword evidence="3" id="KW-0548">Nucleotidyltransferase</keyword>
<evidence type="ECO:0000256" key="1">
    <source>
        <dbReference type="ARBA" id="ARBA00022484"/>
    </source>
</evidence>
<dbReference type="PANTHER" id="PTHR34456:SF9">
    <property type="entry name" value="MITOVIRUS RNA-DEPENDENT RNA POLYMERASE"/>
    <property type="match status" value="1"/>
</dbReference>
<name>A0A9N6YK13_9VIRU</name>
<accession>A0A9N6YK13</accession>
<dbReference type="InterPro" id="IPR008686">
    <property type="entry name" value="RNA_pol_mitovir"/>
</dbReference>
<proteinExistence type="predicted"/>
<evidence type="ECO:0000313" key="4">
    <source>
        <dbReference type="EMBL" id="DBA06981.1"/>
    </source>
</evidence>
<keyword evidence="2" id="KW-0808">Transferase</keyword>
<dbReference type="PANTHER" id="PTHR34456">
    <property type="entry name" value="MITOVIRUS RNA-DEPENDENT RNA POLYMERASE"/>
    <property type="match status" value="1"/>
</dbReference>
<dbReference type="GO" id="GO:0003968">
    <property type="term" value="F:RNA-directed RNA polymerase activity"/>
    <property type="evidence" value="ECO:0007669"/>
    <property type="project" value="UniProtKB-KW"/>
</dbReference>
<evidence type="ECO:0000256" key="2">
    <source>
        <dbReference type="ARBA" id="ARBA00022679"/>
    </source>
</evidence>
<keyword evidence="1 4" id="KW-0696">RNA-directed RNA polymerase</keyword>
<dbReference type="SUPFAM" id="SSF56672">
    <property type="entry name" value="DNA/RNA polymerases"/>
    <property type="match status" value="1"/>
</dbReference>
<protein>
    <submittedName>
        <fullName evidence="4">RNA-dependent RNA polymerase</fullName>
    </submittedName>
</protein>
<dbReference type="EMBL" id="BK063053">
    <property type="protein sequence ID" value="DBA06981.1"/>
    <property type="molecule type" value="Genomic_RNA"/>
</dbReference>
<organism evidence="4">
    <name type="scientific">Unuamitovirus cefi 1</name>
    <dbReference type="NCBI Taxonomy" id="3030002"/>
    <lineage>
        <taxon>Viruses</taxon>
        <taxon>Riboviria</taxon>
        <taxon>Orthornavirae</taxon>
        <taxon>Lenarviricota</taxon>
        <taxon>Howeltoviricetes</taxon>
        <taxon>Cryppavirales</taxon>
        <taxon>Mitoviridae</taxon>
        <taxon>Unuamitovirus</taxon>
    </lineage>
</organism>
<dbReference type="InterPro" id="IPR043502">
    <property type="entry name" value="DNA/RNA_pol_sf"/>
</dbReference>
<sequence>MTTNFNKYTKILIKNQFLIQKLTFKLINNIFIKVDYSIIKNHFQIIFSLWRNNGFIQMIKYMKSVRLHITRYICGKPLLINKDGVSLDRDGFPKRFSILKTFLNEPGLKSSVRVKRLRIILTLLMITRGLNPLPHEQEKIKVNLLPITEEFSGTRQNPVPTWFIKEFVKYYKLSVMKPTYDENSYYLSPKGGPMGKSTWSSIWSMYALSNDLILSIQYFLGTSFKTMFYDKFLKNMEITYGVNLHPKKWPSGKLGLVRDPEGKLRVIAMVDYHSQLVLRSIHDKLLEKLRNLPCDRTYTQSPFAKWEENSENYFSLDLSSATDRFPVTLQARLLSEMFSDQNFGKYWVNLLLNRDYLCPGEQPGGDSVRYAVGQPMGAYSSWAAFTLTHHLVVAWCAHKKTKKLGFNQYIILGDDIVLKDNDIAMKYIGIMSKLGVEISKPKTHISKDTYEFAKRWIHKGVEISGLPMKGILMNIHHLRRVYTILFDYIQRIPTESNQNSLVLFAKSLSGIKFGKRIYSERSLIRILNNYYITLRYSYGVLTPYELREYILNRFNTGEEIIPSDKRILDWFKGVICDGVAGKVSTLARGYTADVNKLESFKKVQNIGVRGGGNQLEPLISFELDFKKIAHGPLLPGMYNHINKLSEKMREWMYGDVKLDEIIQEFTLPSADSLSRKDRDINLKIDELDSLIFKSLKRHFDGNPFPDHFYGERSNGDRYLYPGLCSLDVNVNPRIGFEVKSPMNMILNTEINRLKDSLSMLKNSINRKPVTKFY</sequence>
<reference evidence="4" key="1">
    <citation type="journal article" date="2023" name="Pathogens">
        <title>Uncovering a Complex Virome Associated with the Cacao Pathogens Ceratocystis cacaofunesta and Ceratocystis fimbriata.</title>
        <authorList>
            <person name="Espinal R.B.A."/>
            <person name="de Santana S.F."/>
            <person name="Santos V.C."/>
            <person name="Lizardo G.N.R."/>
            <person name="Silva R.J.S."/>
            <person name="Correa R.X."/>
            <person name="Loguercio L.L."/>
            <person name="Goes-Neto A."/>
            <person name="Pirovani C.P."/>
            <person name="Fonseca P.L.C."/>
            <person name="Aguiar E.R.G.R."/>
        </authorList>
    </citation>
    <scope>NUCLEOTIDE SEQUENCE</scope>
</reference>